<reference evidence="1 2" key="1">
    <citation type="submission" date="2013-08" db="EMBL/GenBank/DDBJ databases">
        <title>Genomic analysis of Lysobacter defluvii.</title>
        <authorList>
            <person name="Wang Q."/>
            <person name="Wang G."/>
        </authorList>
    </citation>
    <scope>NUCLEOTIDE SEQUENCE [LARGE SCALE GENOMIC DNA]</scope>
    <source>
        <strain evidence="1 2">IMMIB APB-9</strain>
    </source>
</reference>
<organism evidence="1 2">
    <name type="scientific">Lysobacter defluvii IMMIB APB-9 = DSM 18482</name>
    <dbReference type="NCBI Taxonomy" id="1385515"/>
    <lineage>
        <taxon>Bacteria</taxon>
        <taxon>Pseudomonadati</taxon>
        <taxon>Pseudomonadota</taxon>
        <taxon>Gammaproteobacteria</taxon>
        <taxon>Lysobacterales</taxon>
        <taxon>Lysobacteraceae</taxon>
        <taxon>Novilysobacter</taxon>
    </lineage>
</organism>
<dbReference type="AlphaFoldDB" id="A0A0A0MA44"/>
<evidence type="ECO:0000313" key="2">
    <source>
        <dbReference type="Proteomes" id="UP000030003"/>
    </source>
</evidence>
<keyword evidence="2" id="KW-1185">Reference proteome</keyword>
<name>A0A0A0MA44_9GAMM</name>
<dbReference type="eggNOG" id="ENOG5032D3M">
    <property type="taxonomic scope" value="Bacteria"/>
</dbReference>
<protein>
    <submittedName>
        <fullName evidence="1">Uncharacterized protein</fullName>
    </submittedName>
</protein>
<dbReference type="STRING" id="1385515.GCA_000423325_00684"/>
<dbReference type="Proteomes" id="UP000030003">
    <property type="component" value="Unassembled WGS sequence"/>
</dbReference>
<accession>A0A0A0MA44</accession>
<evidence type="ECO:0000313" key="1">
    <source>
        <dbReference type="EMBL" id="KGO97986.1"/>
    </source>
</evidence>
<comment type="caution">
    <text evidence="1">The sequence shown here is derived from an EMBL/GenBank/DDBJ whole genome shotgun (WGS) entry which is preliminary data.</text>
</comment>
<proteinExistence type="predicted"/>
<dbReference type="OrthoDB" id="6028256at2"/>
<gene>
    <name evidence="1" type="ORF">N791_14615</name>
</gene>
<sequence>MTTSAQVPSSAEREQMLAQLDESLARNPDLDASARETILEHFRLALEQEAEAIANGTATAGGAPDRDQWLSTLDSLHAAGMLGQDDREELVQQFDRAMAGLDSEALAVAMEFSRRCRRDGQTAAGEWLKSRPVAAHASGTEGLPAHLAMALQRG</sequence>
<dbReference type="RefSeq" id="WP_027069178.1">
    <property type="nucleotide sequence ID" value="NZ_AUHT01000005.1"/>
</dbReference>
<dbReference type="EMBL" id="AVBH01000154">
    <property type="protein sequence ID" value="KGO97986.1"/>
    <property type="molecule type" value="Genomic_DNA"/>
</dbReference>